<dbReference type="InterPro" id="IPR040624">
    <property type="entry name" value="HalOD1"/>
</dbReference>
<proteinExistence type="predicted"/>
<dbReference type="OrthoDB" id="271604at2157"/>
<accession>A0A8J8GSH9</accession>
<evidence type="ECO:0000313" key="2">
    <source>
        <dbReference type="EMBL" id="NUB93182.1"/>
    </source>
</evidence>
<dbReference type="Proteomes" id="UP001016761">
    <property type="component" value="Unassembled WGS sequence"/>
</dbReference>
<dbReference type="AlphaFoldDB" id="A0A8J8GSH9"/>
<comment type="caution">
    <text evidence="2">The sequence shown here is derived from an EMBL/GenBank/DDBJ whole genome shotgun (WGS) entry which is preliminary data.</text>
</comment>
<evidence type="ECO:0000313" key="3">
    <source>
        <dbReference type="EMBL" id="NUC70908.1"/>
    </source>
</evidence>
<protein>
    <recommendedName>
        <fullName evidence="1">Halobacterial output domain-containing protein</fullName>
    </recommendedName>
</protein>
<dbReference type="RefSeq" id="WP_174678979.1">
    <property type="nucleotide sequence ID" value="NZ_JABUQZ010000001.1"/>
</dbReference>
<keyword evidence="5" id="KW-1185">Reference proteome</keyword>
<dbReference type="Proteomes" id="UP000728647">
    <property type="component" value="Unassembled WGS sequence"/>
</dbReference>
<reference evidence="2 5" key="1">
    <citation type="submission" date="2020-06" db="EMBL/GenBank/DDBJ databases">
        <title>Haloterrigena sp. nov., an extremely halophilic archaeon isolated from a saline sediment.</title>
        <authorList>
            <person name="Liu B.-B."/>
        </authorList>
    </citation>
    <scope>NUCLEOTIDE SEQUENCE</scope>
    <source>
        <strain evidence="2">SYSU A121-1</strain>
        <strain evidence="3 5">SYSU A558-1</strain>
    </source>
</reference>
<gene>
    <name evidence="2" type="ORF">HT576_19435</name>
    <name evidence="3" type="ORF">HTZ84_01040</name>
</gene>
<name>A0A8J8GSH9_9EURY</name>
<evidence type="ECO:0000313" key="5">
    <source>
        <dbReference type="Proteomes" id="UP001016761"/>
    </source>
</evidence>
<feature type="domain" description="Halobacterial output" evidence="1">
    <location>
        <begin position="23"/>
        <end position="93"/>
    </location>
</feature>
<dbReference type="Pfam" id="PF18545">
    <property type="entry name" value="HalOD1"/>
    <property type="match status" value="1"/>
</dbReference>
<sequence length="96" mass="10627">MATDRWPPTDGDGSTVIEYAPDDETPISIAIVRTIAAIENVDPTALEFTLYDYVNPEALDLLIEHEGSGGAEIRFTVDEYDIYVFETGEIVVREST</sequence>
<dbReference type="EMBL" id="JABUQZ010000001">
    <property type="protein sequence ID" value="NUC70908.1"/>
    <property type="molecule type" value="Genomic_DNA"/>
</dbReference>
<organism evidence="2 4">
    <name type="scientific">Haloterrigena gelatinilytica</name>
    <dbReference type="NCBI Taxonomy" id="2741724"/>
    <lineage>
        <taxon>Archaea</taxon>
        <taxon>Methanobacteriati</taxon>
        <taxon>Methanobacteriota</taxon>
        <taxon>Stenosarchaea group</taxon>
        <taxon>Halobacteria</taxon>
        <taxon>Halobacteriales</taxon>
        <taxon>Natrialbaceae</taxon>
        <taxon>Haloterrigena</taxon>
    </lineage>
</organism>
<evidence type="ECO:0000313" key="4">
    <source>
        <dbReference type="Proteomes" id="UP000728647"/>
    </source>
</evidence>
<dbReference type="EMBL" id="JABURA010000001">
    <property type="protein sequence ID" value="NUB93182.1"/>
    <property type="molecule type" value="Genomic_DNA"/>
</dbReference>
<evidence type="ECO:0000259" key="1">
    <source>
        <dbReference type="Pfam" id="PF18545"/>
    </source>
</evidence>